<dbReference type="SUPFAM" id="SSF52980">
    <property type="entry name" value="Restriction endonuclease-like"/>
    <property type="match status" value="1"/>
</dbReference>
<dbReference type="GO" id="GO:0003677">
    <property type="term" value="F:DNA binding"/>
    <property type="evidence" value="ECO:0007669"/>
    <property type="project" value="InterPro"/>
</dbReference>
<accession>A0A221SXI8</accession>
<name>A0A221SXI8_9DEIO</name>
<dbReference type="InterPro" id="IPR011335">
    <property type="entry name" value="Restrct_endonuc-II-like"/>
</dbReference>
<protein>
    <recommendedName>
        <fullName evidence="2">Restriction endonuclease type IV Mrr domain-containing protein</fullName>
    </recommendedName>
</protein>
<dbReference type="AlphaFoldDB" id="A0A221SXI8"/>
<dbReference type="PANTHER" id="PTHR30015:SF7">
    <property type="entry name" value="TYPE IV METHYL-DIRECTED RESTRICTION ENZYME ECOKMRR"/>
    <property type="match status" value="1"/>
</dbReference>
<dbReference type="EMBL" id="CP021081">
    <property type="protein sequence ID" value="ASN81365.1"/>
    <property type="molecule type" value="Genomic_DNA"/>
</dbReference>
<keyword evidence="1" id="KW-0812">Transmembrane</keyword>
<gene>
    <name evidence="3" type="ORF">DFI_10375</name>
</gene>
<proteinExistence type="predicted"/>
<dbReference type="GO" id="GO:0015666">
    <property type="term" value="F:restriction endodeoxyribonuclease activity"/>
    <property type="evidence" value="ECO:0007669"/>
    <property type="project" value="TreeGrafter"/>
</dbReference>
<keyword evidence="4" id="KW-1185">Reference proteome</keyword>
<dbReference type="Proteomes" id="UP000259030">
    <property type="component" value="Chromosome"/>
</dbReference>
<dbReference type="Gene3D" id="3.40.1350.10">
    <property type="match status" value="1"/>
</dbReference>
<keyword evidence="1" id="KW-0472">Membrane</keyword>
<evidence type="ECO:0000256" key="1">
    <source>
        <dbReference type="SAM" id="Phobius"/>
    </source>
</evidence>
<organism evidence="3 4">
    <name type="scientific">Deinococcus ficus</name>
    <dbReference type="NCBI Taxonomy" id="317577"/>
    <lineage>
        <taxon>Bacteria</taxon>
        <taxon>Thermotogati</taxon>
        <taxon>Deinococcota</taxon>
        <taxon>Deinococci</taxon>
        <taxon>Deinococcales</taxon>
        <taxon>Deinococcaceae</taxon>
        <taxon>Deinococcus</taxon>
    </lineage>
</organism>
<feature type="domain" description="Restriction endonuclease type IV Mrr" evidence="2">
    <location>
        <begin position="12"/>
        <end position="126"/>
    </location>
</feature>
<feature type="transmembrane region" description="Helical" evidence="1">
    <location>
        <begin position="466"/>
        <end position="484"/>
    </location>
</feature>
<dbReference type="Pfam" id="PF04471">
    <property type="entry name" value="Mrr_cat"/>
    <property type="match status" value="1"/>
</dbReference>
<reference evidence="3 4" key="1">
    <citation type="submission" date="2017-05" db="EMBL/GenBank/DDBJ databases">
        <title>The complete genome sequence of Deinococcus ficus isolated from the rhizosphere of the Ficus religiosa L. in Taiwan.</title>
        <authorList>
            <person name="Wu K.-M."/>
            <person name="Liao T.-L."/>
            <person name="Liu Y.-M."/>
            <person name="Young C.-C."/>
            <person name="Tsai S.-F."/>
        </authorList>
    </citation>
    <scope>NUCLEOTIDE SEQUENCE [LARGE SCALE GENOMIC DNA]</scope>
    <source>
        <strain evidence="3 4">CC-FR2-10</strain>
    </source>
</reference>
<dbReference type="KEGG" id="dfc:DFI_10375"/>
<keyword evidence="1" id="KW-1133">Transmembrane helix</keyword>
<dbReference type="PANTHER" id="PTHR30015">
    <property type="entry name" value="MRR RESTRICTION SYSTEM PROTEIN"/>
    <property type="match status" value="1"/>
</dbReference>
<evidence type="ECO:0000313" key="4">
    <source>
        <dbReference type="Proteomes" id="UP000259030"/>
    </source>
</evidence>
<dbReference type="InterPro" id="IPR007560">
    <property type="entry name" value="Restrct_endonuc_IV_Mrr"/>
</dbReference>
<dbReference type="InterPro" id="IPR011856">
    <property type="entry name" value="tRNA_endonuc-like_dom_sf"/>
</dbReference>
<evidence type="ECO:0000259" key="2">
    <source>
        <dbReference type="Pfam" id="PF04471"/>
    </source>
</evidence>
<dbReference type="GO" id="GO:0009307">
    <property type="term" value="P:DNA restriction-modification system"/>
    <property type="evidence" value="ECO:0007669"/>
    <property type="project" value="InterPro"/>
</dbReference>
<evidence type="ECO:0000313" key="3">
    <source>
        <dbReference type="EMBL" id="ASN81365.1"/>
    </source>
</evidence>
<dbReference type="InterPro" id="IPR052906">
    <property type="entry name" value="Type_IV_Methyl-Rstrct_Enzyme"/>
</dbReference>
<sequence>MTATANKSVVNLDQLDGLDFEHLMAKIFECLGYQVKVTPGSNDFGRDLILVKQGETTIVECKHHIGNIGRPVVQKLHSATDTHPTAYRAILVSTSGFTPGAREYVDLLHKQGKIDIELWDFKKLVSIAQSVNISLLSKARGHHTAMVMPARTQEQLQRTVTTQVMKLASHPRQLERELVLGDFQTKYVAGALITYRVDKRFSVSERSLYHAHELGTELVFDNATPAEKTYWIQGDFQREQSESFGVIPAIAELVDVVDRHLPTVQRQVARRLSKKVSYTGRNNRQYEKECVVSPQDVRASGVGVLTARQRGVFKIGPQKYVLHYADDRARVPLLTSTEGFRFGPEGLQRGDGSVCNDCASITSKRHSRRCQSCHRTLCPAHIWKLPRRFPLRWVGLCSDCYVNARCREEHLEPQGALRPVALHGVLALIPGLPFLLANRQWEAAALILGPATFLLGTWRLGLPMAVAYMVLLATNLFAFLFWRIRIAWHARNVRRLTTYTPAWTSESIR</sequence>